<sequence>MHPLVRDLYKRAIVVGRDYPHPDGLNYVRNMWKKALRAYEYPSEKYEATDVKQVGRPRGKFNAEDEKDLLKAVARGRYMVREMIGVIQLKKYRTMKQRYSEENNEVFKGTVSIQAMCTLLENNEDIAN</sequence>
<dbReference type="GO" id="GO:0090324">
    <property type="term" value="P:negative regulation of oxidative phosphorylation"/>
    <property type="evidence" value="ECO:0007669"/>
    <property type="project" value="InterPro"/>
</dbReference>
<accession>A0A7S2LM25</accession>
<evidence type="ECO:0000256" key="1">
    <source>
        <dbReference type="ARBA" id="ARBA00009508"/>
    </source>
</evidence>
<dbReference type="EMBL" id="HBGY01030829">
    <property type="protein sequence ID" value="CAD9608660.1"/>
    <property type="molecule type" value="Transcribed_RNA"/>
</dbReference>
<protein>
    <submittedName>
        <fullName evidence="2">Uncharacterized protein</fullName>
    </submittedName>
</protein>
<comment type="similarity">
    <text evidence="1">Belongs to the complex I LYR family.</text>
</comment>
<dbReference type="InterPro" id="IPR045296">
    <property type="entry name" value="Complex1_LYR_ETFRF1_LYRM5"/>
</dbReference>
<dbReference type="GO" id="GO:0005739">
    <property type="term" value="C:mitochondrion"/>
    <property type="evidence" value="ECO:0007669"/>
    <property type="project" value="TreeGrafter"/>
</dbReference>
<proteinExistence type="inferred from homology"/>
<dbReference type="GO" id="GO:0022904">
    <property type="term" value="P:respiratory electron transport chain"/>
    <property type="evidence" value="ECO:0007669"/>
    <property type="project" value="TreeGrafter"/>
</dbReference>
<dbReference type="AlphaFoldDB" id="A0A7S2LM25"/>
<organism evidence="2">
    <name type="scientific">Leptocylindrus danicus</name>
    <dbReference type="NCBI Taxonomy" id="163516"/>
    <lineage>
        <taxon>Eukaryota</taxon>
        <taxon>Sar</taxon>
        <taxon>Stramenopiles</taxon>
        <taxon>Ochrophyta</taxon>
        <taxon>Bacillariophyta</taxon>
        <taxon>Coscinodiscophyceae</taxon>
        <taxon>Chaetocerotophycidae</taxon>
        <taxon>Leptocylindrales</taxon>
        <taxon>Leptocylindraceae</taxon>
        <taxon>Leptocylindrus</taxon>
    </lineage>
</organism>
<dbReference type="PANTHER" id="PTHR21024">
    <property type="entry name" value="GROWTH HORMONE-INDUCIBLE SOLUBLE PROTEIN-RELATED"/>
    <property type="match status" value="1"/>
</dbReference>
<dbReference type="PANTHER" id="PTHR21024:SF0">
    <property type="entry name" value="ELECTRON TRANSFER FLAVOPROTEIN REGULATORY FACTOR 1"/>
    <property type="match status" value="1"/>
</dbReference>
<evidence type="ECO:0000313" key="2">
    <source>
        <dbReference type="EMBL" id="CAD9608660.1"/>
    </source>
</evidence>
<dbReference type="CDD" id="cd20265">
    <property type="entry name" value="Complex1_LYR_ETFRF1_LYRM5"/>
    <property type="match status" value="1"/>
</dbReference>
<dbReference type="InterPro" id="IPR052000">
    <property type="entry name" value="ETFRF1"/>
</dbReference>
<gene>
    <name evidence="2" type="ORF">LDAN0321_LOCUS19190</name>
</gene>
<name>A0A7S2LM25_9STRA</name>
<reference evidence="2" key="1">
    <citation type="submission" date="2021-01" db="EMBL/GenBank/DDBJ databases">
        <authorList>
            <person name="Corre E."/>
            <person name="Pelletier E."/>
            <person name="Niang G."/>
            <person name="Scheremetjew M."/>
            <person name="Finn R."/>
            <person name="Kale V."/>
            <person name="Holt S."/>
            <person name="Cochrane G."/>
            <person name="Meng A."/>
            <person name="Brown T."/>
            <person name="Cohen L."/>
        </authorList>
    </citation>
    <scope>NUCLEOTIDE SEQUENCE</scope>
    <source>
        <strain evidence="2">B650</strain>
    </source>
</reference>